<dbReference type="Proteomes" id="UP000606463">
    <property type="component" value="Unassembled WGS sequence"/>
</dbReference>
<dbReference type="GO" id="GO:0003918">
    <property type="term" value="F:DNA topoisomerase type II (double strand cut, ATP-hydrolyzing) activity"/>
    <property type="evidence" value="ECO:0007669"/>
    <property type="project" value="UniProtKB-EC"/>
</dbReference>
<dbReference type="PANTHER" id="PTHR43493:SF5">
    <property type="entry name" value="DNA GYRASE SUBUNIT A, CHLOROPLASTIC_MITOCHONDRIAL"/>
    <property type="match status" value="1"/>
</dbReference>
<dbReference type="Pfam" id="PF03989">
    <property type="entry name" value="DNA_gyraseA_C"/>
    <property type="match status" value="4"/>
</dbReference>
<dbReference type="Gene3D" id="2.120.10.90">
    <property type="entry name" value="DNA gyrase/topoisomerase IV, subunit A, C-terminal"/>
    <property type="match status" value="1"/>
</dbReference>
<dbReference type="EC" id="5.6.2.2" evidence="3"/>
<dbReference type="InterPro" id="IPR002205">
    <property type="entry name" value="Topo_IIA_dom_A"/>
</dbReference>
<evidence type="ECO:0000259" key="9">
    <source>
        <dbReference type="PROSITE" id="PS52040"/>
    </source>
</evidence>
<evidence type="ECO:0000256" key="3">
    <source>
        <dbReference type="ARBA" id="ARBA00012895"/>
    </source>
</evidence>
<evidence type="ECO:0000256" key="7">
    <source>
        <dbReference type="PROSITE-ProRule" id="PRU01384"/>
    </source>
</evidence>
<dbReference type="Gene3D" id="3.90.199.10">
    <property type="entry name" value="Topoisomerase II, domain 5"/>
    <property type="match status" value="1"/>
</dbReference>
<dbReference type="FunFam" id="1.10.268.10:FF:000001">
    <property type="entry name" value="DNA gyrase subunit A"/>
    <property type="match status" value="1"/>
</dbReference>
<reference evidence="10" key="1">
    <citation type="journal article" date="2020" name="ISME J.">
        <title>Gammaproteobacteria mediating utilization of methyl-, sulfur- and petroleum organic compounds in deep ocean hydrothermal plumes.</title>
        <authorList>
            <person name="Zhou Z."/>
            <person name="Liu Y."/>
            <person name="Pan J."/>
            <person name="Cron B.R."/>
            <person name="Toner B.M."/>
            <person name="Anantharaman K."/>
            <person name="Breier J.A."/>
            <person name="Dick G.J."/>
            <person name="Li M."/>
        </authorList>
    </citation>
    <scope>NUCLEOTIDE SEQUENCE</scope>
    <source>
        <strain evidence="10">SZUA-1501</strain>
    </source>
</reference>
<dbReference type="InterPro" id="IPR013758">
    <property type="entry name" value="Topo_IIA_A/C_ab"/>
</dbReference>
<dbReference type="NCBIfam" id="NF004044">
    <property type="entry name" value="PRK05561.1"/>
    <property type="match status" value="1"/>
</dbReference>
<sequence length="774" mass="87624">MPEEILTIPIEEEAKQSYLDYAMSVIIGRAIPDVRDGLKPVQRRILYGMYEIGLLPNKPYKKSARVVGHILSFYHPHGDQAVYDTLVRMAQPFTMRYPLADGQGNFGSIDGDPAAAMRYTEVRLTPLAVEMLEDIDKDTVDWQPNFDGSVEEPKVLPSKFPNLLCNGTTGIAVGLATSIPPHNLKEVAKALIALAENPELTVEEIVGKYIKAPDFPTGGIIENTKEELIKIYKTGKGSIRLKAKIHIERQKGGKELIVITELPYQVNKSELIKRIAQLVRDKKVKNITDLRDESDKEGIRIVIEVSRYGEPEKIIQQLLKHTQLRKNFSVNMVVLIDGEPKQVGIKELLSQFIKHRLEVITKRTKYFLKKAEKRLHIVEGLINAVRNIDRVIEIVRNSQTGEEAKRKLIGEFQLSPEQAQAVLDLKLQRLTSLETKALEEEAQKLRKQIEDYKNILLRHSRKIDIFKKELLELVEKYGDERRSFVEYIQGEFEKKDIPVVVFSDGTVLPLEDEEERSFTQPVVGLLKVSAKEGLFIATNLGRTYWVTGDKLLKKTKVKLKEGEKIVGVFRKEFGRLLIATKKGYVKKLSLEDFNYTRAGSPVIKLTEGDEVAGIWESQDWGDILVYTSNGFVLRFPTNQVAATGTSSKGSQVIKLAKGDEVMGIAALNEEPYVVFITAKGKVKKVKSGDIKRKNKGTKPLDGGIIRDKLVKVIPTDKDLVVVLNFEYDGSQVVELKLDELPERKLGDFPKKFFNFEREIESVYNDWIHYKAGVS</sequence>
<dbReference type="InterPro" id="IPR050220">
    <property type="entry name" value="Type_II_DNA_Topoisomerases"/>
</dbReference>
<dbReference type="PANTHER" id="PTHR43493">
    <property type="entry name" value="DNA GYRASE/TOPOISOMERASE SUBUNIT A"/>
    <property type="match status" value="1"/>
</dbReference>
<dbReference type="GO" id="GO:0003677">
    <property type="term" value="F:DNA binding"/>
    <property type="evidence" value="ECO:0007669"/>
    <property type="project" value="UniProtKB-UniRule"/>
</dbReference>
<evidence type="ECO:0000256" key="6">
    <source>
        <dbReference type="ARBA" id="ARBA00023235"/>
    </source>
</evidence>
<dbReference type="Gene3D" id="1.10.268.10">
    <property type="entry name" value="Topoisomerase, domain 3"/>
    <property type="match status" value="1"/>
</dbReference>
<evidence type="ECO:0000256" key="1">
    <source>
        <dbReference type="ARBA" id="ARBA00000185"/>
    </source>
</evidence>
<keyword evidence="6 7" id="KW-0413">Isomerase</keyword>
<dbReference type="InterPro" id="IPR006691">
    <property type="entry name" value="GyrA/parC_rep"/>
</dbReference>
<accession>A0A9D0YPY4</accession>
<dbReference type="GO" id="GO:0006265">
    <property type="term" value="P:DNA topological change"/>
    <property type="evidence" value="ECO:0007669"/>
    <property type="project" value="UniProtKB-UniRule"/>
</dbReference>
<dbReference type="InterPro" id="IPR035516">
    <property type="entry name" value="Gyrase/topoIV_suA_C"/>
</dbReference>
<evidence type="ECO:0000313" key="11">
    <source>
        <dbReference type="Proteomes" id="UP000606463"/>
    </source>
</evidence>
<keyword evidence="8" id="KW-0175">Coiled coil</keyword>
<comment type="catalytic activity">
    <reaction evidence="1 7">
        <text>ATP-dependent breakage, passage and rejoining of double-stranded DNA.</text>
        <dbReference type="EC" id="5.6.2.2"/>
    </reaction>
</comment>
<dbReference type="SUPFAM" id="SSF101904">
    <property type="entry name" value="GyrA/ParC C-terminal domain-like"/>
    <property type="match status" value="1"/>
</dbReference>
<evidence type="ECO:0000256" key="4">
    <source>
        <dbReference type="ARBA" id="ARBA00023029"/>
    </source>
</evidence>
<keyword evidence="4 7" id="KW-0799">Topoisomerase</keyword>
<comment type="similarity">
    <text evidence="2">Belongs to the type II topoisomerase GyrA/ParC subunit family.</text>
</comment>
<dbReference type="GO" id="GO:0009330">
    <property type="term" value="C:DNA topoisomerase type II (double strand cut, ATP-hydrolyzing) complex"/>
    <property type="evidence" value="ECO:0007669"/>
    <property type="project" value="TreeGrafter"/>
</dbReference>
<feature type="coiled-coil region" evidence="8">
    <location>
        <begin position="435"/>
        <end position="462"/>
    </location>
</feature>
<gene>
    <name evidence="10" type="ORF">EYH37_00400</name>
</gene>
<feature type="domain" description="Topo IIA-type catalytic" evidence="9">
    <location>
        <begin position="31"/>
        <end position="497"/>
    </location>
</feature>
<dbReference type="InterPro" id="IPR013760">
    <property type="entry name" value="Topo_IIA-like_dom_sf"/>
</dbReference>
<dbReference type="PROSITE" id="PS52040">
    <property type="entry name" value="TOPO_IIA"/>
    <property type="match status" value="1"/>
</dbReference>
<keyword evidence="5 7" id="KW-0238">DNA-binding</keyword>
<proteinExistence type="inferred from homology"/>
<dbReference type="InterPro" id="IPR013757">
    <property type="entry name" value="Topo_IIA_A_a_sf"/>
</dbReference>
<organism evidence="10 11">
    <name type="scientific">Aquifex aeolicus</name>
    <dbReference type="NCBI Taxonomy" id="63363"/>
    <lineage>
        <taxon>Bacteria</taxon>
        <taxon>Pseudomonadati</taxon>
        <taxon>Aquificota</taxon>
        <taxon>Aquificia</taxon>
        <taxon>Aquificales</taxon>
        <taxon>Aquificaceae</taxon>
        <taxon>Aquifex</taxon>
    </lineage>
</organism>
<dbReference type="CDD" id="cd00187">
    <property type="entry name" value="TOP4c"/>
    <property type="match status" value="1"/>
</dbReference>
<dbReference type="SUPFAM" id="SSF56719">
    <property type="entry name" value="Type II DNA topoisomerase"/>
    <property type="match status" value="1"/>
</dbReference>
<evidence type="ECO:0000256" key="8">
    <source>
        <dbReference type="SAM" id="Coils"/>
    </source>
</evidence>
<evidence type="ECO:0000313" key="10">
    <source>
        <dbReference type="EMBL" id="HIP97819.1"/>
    </source>
</evidence>
<dbReference type="SMART" id="SM00434">
    <property type="entry name" value="TOP4c"/>
    <property type="match status" value="1"/>
</dbReference>
<dbReference type="Gene3D" id="3.30.1360.40">
    <property type="match status" value="1"/>
</dbReference>
<dbReference type="FunFam" id="3.30.1360.40:FF:000002">
    <property type="entry name" value="DNA gyrase subunit A"/>
    <property type="match status" value="1"/>
</dbReference>
<name>A0A9D0YPY4_AQUAO</name>
<dbReference type="Pfam" id="PF00521">
    <property type="entry name" value="DNA_topoisoIV"/>
    <property type="match status" value="1"/>
</dbReference>
<dbReference type="EMBL" id="DQVE01000003">
    <property type="protein sequence ID" value="HIP97819.1"/>
    <property type="molecule type" value="Genomic_DNA"/>
</dbReference>
<dbReference type="AlphaFoldDB" id="A0A9D0YPY4"/>
<evidence type="ECO:0000256" key="5">
    <source>
        <dbReference type="ARBA" id="ARBA00023125"/>
    </source>
</evidence>
<evidence type="ECO:0000256" key="2">
    <source>
        <dbReference type="ARBA" id="ARBA00008263"/>
    </source>
</evidence>
<feature type="active site" description="O-(5'-phospho-DNA)-tyrosine intermediate" evidence="7">
    <location>
        <position position="119"/>
    </location>
</feature>
<protein>
    <recommendedName>
        <fullName evidence="3">DNA topoisomerase (ATP-hydrolyzing)</fullName>
        <ecNumber evidence="3">5.6.2.2</ecNumber>
    </recommendedName>
</protein>
<dbReference type="GO" id="GO:0005524">
    <property type="term" value="F:ATP binding"/>
    <property type="evidence" value="ECO:0007669"/>
    <property type="project" value="InterPro"/>
</dbReference>
<comment type="caution">
    <text evidence="10">The sequence shown here is derived from an EMBL/GenBank/DDBJ whole genome shotgun (WGS) entry which is preliminary data.</text>
</comment>
<dbReference type="GO" id="GO:0005737">
    <property type="term" value="C:cytoplasm"/>
    <property type="evidence" value="ECO:0007669"/>
    <property type="project" value="TreeGrafter"/>
</dbReference>